<reference evidence="3 4" key="2">
    <citation type="journal article" date="2023" name="Mol. Biol. Evol.">
        <title>Genomics of Secondarily Temperate Adaptation in the Only Non-Antarctic Icefish.</title>
        <authorList>
            <person name="Rivera-Colon A.G."/>
            <person name="Rayamajhi N."/>
            <person name="Minhas B.F."/>
            <person name="Madrigal G."/>
            <person name="Bilyk K.T."/>
            <person name="Yoon V."/>
            <person name="Hune M."/>
            <person name="Gregory S."/>
            <person name="Cheng C.H.C."/>
            <person name="Catchen J.M."/>
        </authorList>
    </citation>
    <scope>NUCLEOTIDE SEQUENCE [LARGE SCALE GENOMIC DNA]</scope>
    <source>
        <strain evidence="3">JMC-PN-2008</strain>
    </source>
</reference>
<reference evidence="3 4" key="1">
    <citation type="journal article" date="2023" name="Genes (Basel)">
        <title>Chromosome-Level Genome Assembly and Circadian Gene Repertoire of the Patagonia Blennie Eleginops maclovinus-The Closest Ancestral Proxy of Antarctic Cryonotothenioids.</title>
        <authorList>
            <person name="Cheng C.C."/>
            <person name="Rivera-Colon A.G."/>
            <person name="Minhas B.F."/>
            <person name="Wilson L."/>
            <person name="Rayamajhi N."/>
            <person name="Vargas-Chacoff L."/>
            <person name="Catchen J.M."/>
        </authorList>
    </citation>
    <scope>NUCLEOTIDE SEQUENCE [LARGE SCALE GENOMIC DNA]</scope>
    <source>
        <strain evidence="3">JMC-PN-2008</strain>
    </source>
</reference>
<comment type="caution">
    <text evidence="3">The sequence shown here is derived from an EMBL/GenBank/DDBJ whole genome shotgun (WGS) entry which is preliminary data.</text>
</comment>
<keyword evidence="2" id="KW-0812">Transmembrane</keyword>
<keyword evidence="4" id="KW-1185">Reference proteome</keyword>
<evidence type="ECO:0000313" key="3">
    <source>
        <dbReference type="EMBL" id="KAK5862601.1"/>
    </source>
</evidence>
<feature type="transmembrane region" description="Helical" evidence="2">
    <location>
        <begin position="111"/>
        <end position="135"/>
    </location>
</feature>
<sequence length="161" mass="18294">MEQLETADITIDEYMTMDADEWSELDVYENGGTPDVGFNGTEDSSKHQSGPDSKGQKREELKKEKAVIDKPRQNNKNTTTAPPSIPLTDRYITIRWPPTKAKRRLQVFKSAFSKITTVGLFLLCILLLGGLLFMICKNYAILLELKMQQESMKRNLSHTPI</sequence>
<protein>
    <submittedName>
        <fullName evidence="3">Uncharacterized protein</fullName>
    </submittedName>
</protein>
<evidence type="ECO:0000256" key="1">
    <source>
        <dbReference type="SAM" id="MobiDB-lite"/>
    </source>
</evidence>
<feature type="compositionally biased region" description="Basic and acidic residues" evidence="1">
    <location>
        <begin position="54"/>
        <end position="72"/>
    </location>
</feature>
<name>A0AAN8AH94_ELEMC</name>
<dbReference type="AlphaFoldDB" id="A0AAN8AH94"/>
<evidence type="ECO:0000256" key="2">
    <source>
        <dbReference type="SAM" id="Phobius"/>
    </source>
</evidence>
<accession>A0AAN8AH94</accession>
<keyword evidence="2" id="KW-1133">Transmembrane helix</keyword>
<organism evidence="3 4">
    <name type="scientific">Eleginops maclovinus</name>
    <name type="common">Patagonian blennie</name>
    <name type="synonym">Eleginus maclovinus</name>
    <dbReference type="NCBI Taxonomy" id="56733"/>
    <lineage>
        <taxon>Eukaryota</taxon>
        <taxon>Metazoa</taxon>
        <taxon>Chordata</taxon>
        <taxon>Craniata</taxon>
        <taxon>Vertebrata</taxon>
        <taxon>Euteleostomi</taxon>
        <taxon>Actinopterygii</taxon>
        <taxon>Neopterygii</taxon>
        <taxon>Teleostei</taxon>
        <taxon>Neoteleostei</taxon>
        <taxon>Acanthomorphata</taxon>
        <taxon>Eupercaria</taxon>
        <taxon>Perciformes</taxon>
        <taxon>Notothenioidei</taxon>
        <taxon>Eleginopidae</taxon>
        <taxon>Eleginops</taxon>
    </lineage>
</organism>
<dbReference type="Proteomes" id="UP001346869">
    <property type="component" value="Unassembled WGS sequence"/>
</dbReference>
<evidence type="ECO:0000313" key="4">
    <source>
        <dbReference type="Proteomes" id="UP001346869"/>
    </source>
</evidence>
<gene>
    <name evidence="3" type="ORF">PBY51_017978</name>
</gene>
<dbReference type="EMBL" id="JAUZQC010000012">
    <property type="protein sequence ID" value="KAK5862601.1"/>
    <property type="molecule type" value="Genomic_DNA"/>
</dbReference>
<proteinExistence type="predicted"/>
<keyword evidence="2" id="KW-0472">Membrane</keyword>
<feature type="region of interest" description="Disordered" evidence="1">
    <location>
        <begin position="23"/>
        <end position="84"/>
    </location>
</feature>